<proteinExistence type="predicted"/>
<organism evidence="3 4">
    <name type="scientific">Mycteria americana</name>
    <name type="common">Wood stork</name>
    <dbReference type="NCBI Taxonomy" id="33587"/>
    <lineage>
        <taxon>Eukaryota</taxon>
        <taxon>Metazoa</taxon>
        <taxon>Chordata</taxon>
        <taxon>Craniata</taxon>
        <taxon>Vertebrata</taxon>
        <taxon>Euteleostomi</taxon>
        <taxon>Archelosauria</taxon>
        <taxon>Archosauria</taxon>
        <taxon>Dinosauria</taxon>
        <taxon>Saurischia</taxon>
        <taxon>Theropoda</taxon>
        <taxon>Coelurosauria</taxon>
        <taxon>Aves</taxon>
        <taxon>Neognathae</taxon>
        <taxon>Neoaves</taxon>
        <taxon>Aequornithes</taxon>
        <taxon>Ciconiiformes</taxon>
        <taxon>Ciconiidae</taxon>
        <taxon>Mycteria</taxon>
    </lineage>
</organism>
<evidence type="ECO:0000256" key="2">
    <source>
        <dbReference type="SAM" id="MobiDB-lite"/>
    </source>
</evidence>
<reference evidence="3 4" key="1">
    <citation type="journal article" date="2023" name="J. Hered.">
        <title>Chromosome-level genome of the wood stork (Mycteria americana) provides insight into avian chromosome evolution.</title>
        <authorList>
            <person name="Flamio R. Jr."/>
            <person name="Ramstad K.M."/>
        </authorList>
    </citation>
    <scope>NUCLEOTIDE SEQUENCE [LARGE SCALE GENOMIC DNA]</scope>
    <source>
        <strain evidence="3">JAX WOST 10</strain>
    </source>
</reference>
<dbReference type="Gene3D" id="3.40.50.1820">
    <property type="entry name" value="alpha/beta hydrolase"/>
    <property type="match status" value="3"/>
</dbReference>
<keyword evidence="4" id="KW-1185">Reference proteome</keyword>
<name>A0AAN7MRY0_MYCAM</name>
<protein>
    <recommendedName>
        <fullName evidence="5">Kynurenine formamidase</fullName>
    </recommendedName>
</protein>
<dbReference type="SUPFAM" id="SSF53474">
    <property type="entry name" value="alpha/beta-Hydrolases"/>
    <property type="match status" value="2"/>
</dbReference>
<dbReference type="EMBL" id="JAUNZN010000016">
    <property type="protein sequence ID" value="KAK4811977.1"/>
    <property type="molecule type" value="Genomic_DNA"/>
</dbReference>
<dbReference type="GO" id="GO:0004061">
    <property type="term" value="F:arylformamidase activity"/>
    <property type="evidence" value="ECO:0007669"/>
    <property type="project" value="TreeGrafter"/>
</dbReference>
<feature type="region of interest" description="Disordered" evidence="2">
    <location>
        <begin position="175"/>
        <end position="226"/>
    </location>
</feature>
<dbReference type="InterPro" id="IPR050300">
    <property type="entry name" value="GDXG_lipolytic_enzyme"/>
</dbReference>
<dbReference type="PANTHER" id="PTHR48081">
    <property type="entry name" value="AB HYDROLASE SUPERFAMILY PROTEIN C4A8.06C"/>
    <property type="match status" value="1"/>
</dbReference>
<feature type="region of interest" description="Disordered" evidence="2">
    <location>
        <begin position="1"/>
        <end position="49"/>
    </location>
</feature>
<dbReference type="PANTHER" id="PTHR48081:SF33">
    <property type="entry name" value="KYNURENINE FORMAMIDASE"/>
    <property type="match status" value="1"/>
</dbReference>
<feature type="compositionally biased region" description="Gly residues" evidence="2">
    <location>
        <begin position="17"/>
        <end position="42"/>
    </location>
</feature>
<comment type="caution">
    <text evidence="3">The sequence shown here is derived from an EMBL/GenBank/DDBJ whole genome shotgun (WGS) entry which is preliminary data.</text>
</comment>
<keyword evidence="1" id="KW-0378">Hydrolase</keyword>
<dbReference type="InterPro" id="IPR029058">
    <property type="entry name" value="AB_hydrolase_fold"/>
</dbReference>
<evidence type="ECO:0000313" key="3">
    <source>
        <dbReference type="EMBL" id="KAK4811977.1"/>
    </source>
</evidence>
<feature type="region of interest" description="Disordered" evidence="2">
    <location>
        <begin position="447"/>
        <end position="471"/>
    </location>
</feature>
<evidence type="ECO:0000256" key="1">
    <source>
        <dbReference type="ARBA" id="ARBA00022801"/>
    </source>
</evidence>
<evidence type="ECO:0008006" key="5">
    <source>
        <dbReference type="Google" id="ProtNLM"/>
    </source>
</evidence>
<dbReference type="Proteomes" id="UP001333110">
    <property type="component" value="Unassembled WGS sequence"/>
</dbReference>
<feature type="region of interest" description="Disordered" evidence="2">
    <location>
        <begin position="404"/>
        <end position="434"/>
    </location>
</feature>
<evidence type="ECO:0000313" key="4">
    <source>
        <dbReference type="Proteomes" id="UP001333110"/>
    </source>
</evidence>
<accession>A0AAN7MRY0</accession>
<sequence length="657" mass="67584">MGAGRPRPRAPAPPPGGQGARGRGERGAGTGTGTGTGTGRSMGGWRDMTAEALEEQYSPSRWSPRLGRDTVIQAHLAATAEGTRRARASAQTSLHVPYGDGEGEKLDIYFPTDPSGTFPVLVYIHGGYWQCLSKDESGFAAPPLVSQGAAVVAVGYDTAPKGRCCPADAAAARAGPAPSRLRSLPRPHGRHGAAGAAQPRLPGGAVPRDQVGRTQLPGSPPHQRYGRPRAFEANSACATPWVVWCVGVAVAATGGGKRALRCDKGFDASVRALGNARGPAPLSLHGVSVEGQGNGPELPRLGCGTCGCAASSVRSRVSRGGRRHAVAPCAGSRPPLSRGVYLCGHSAGAHLAAMVLSTDWTEYGVAPDIKGSATVSRHGGWRRIGVCAWDEAVSAARTGLRGLQSRGRGAAPADCSPQALGAQDSAPGQAAPGVRVSCAHQPRAGAWGCGRKESSHTQGCESGPSCRAPHPPAPLPPGAVLVSGVYDLEPILHTYVNDALNMSREVAQRNSPMLCVTPAAPAAAACEVLVAVAQHDSPEFRRQSQEYGQALRAAGWSVSLLDLAGVDHFDIIEKLSEESYVLTQVGGELPSSLRSPSTAKISSPGGLCLGERGSPRAGAGLRLRGWLSSPGVEERGQALLTGLGSSSQVILNMISRA</sequence>
<gene>
    <name evidence="3" type="ORF">QYF61_022973</name>
</gene>
<dbReference type="AlphaFoldDB" id="A0AAN7MRY0"/>